<name>B6VUJ7_9BACT</name>
<evidence type="ECO:0000313" key="3">
    <source>
        <dbReference type="Proteomes" id="UP000004849"/>
    </source>
</evidence>
<feature type="domain" description="DUF4842" evidence="1">
    <location>
        <begin position="444"/>
        <end position="632"/>
    </location>
</feature>
<dbReference type="Proteomes" id="UP000004849">
    <property type="component" value="Unassembled WGS sequence"/>
</dbReference>
<feature type="non-terminal residue" evidence="2">
    <location>
        <position position="1"/>
    </location>
</feature>
<evidence type="ECO:0000259" key="1">
    <source>
        <dbReference type="Pfam" id="PF16130"/>
    </source>
</evidence>
<organism evidence="2 3">
    <name type="scientific">Phocaeicola dorei DSM 17855</name>
    <dbReference type="NCBI Taxonomy" id="483217"/>
    <lineage>
        <taxon>Bacteria</taxon>
        <taxon>Pseudomonadati</taxon>
        <taxon>Bacteroidota</taxon>
        <taxon>Bacteroidia</taxon>
        <taxon>Bacteroidales</taxon>
        <taxon>Bacteroidaceae</taxon>
        <taxon>Phocaeicola</taxon>
    </lineage>
</organism>
<dbReference type="Pfam" id="PF16130">
    <property type="entry name" value="DUF4842"/>
    <property type="match status" value="1"/>
</dbReference>
<evidence type="ECO:0000313" key="2">
    <source>
        <dbReference type="EMBL" id="EEB26512.1"/>
    </source>
</evidence>
<reference evidence="2 3" key="2">
    <citation type="submission" date="2008-10" db="EMBL/GenBank/DDBJ databases">
        <authorList>
            <person name="Fulton L."/>
            <person name="Clifton S."/>
            <person name="Fulton B."/>
            <person name="Xu J."/>
            <person name="Minx P."/>
            <person name="Pepin K.H."/>
            <person name="Johnson M."/>
            <person name="Thiruvilangam P."/>
            <person name="Bhonagiri V."/>
            <person name="Nash W.E."/>
            <person name="Mardis E.R."/>
            <person name="Wilson R.K."/>
        </authorList>
    </citation>
    <scope>NUCLEOTIDE SEQUENCE [LARGE SCALE GENOMIC DNA]</scope>
    <source>
        <strain evidence="2 3">DSM 17855</strain>
    </source>
</reference>
<dbReference type="AlphaFoldDB" id="B6VUJ7"/>
<proteinExistence type="predicted"/>
<dbReference type="NCBIfam" id="TIGR04456">
    <property type="entry name" value="LruC_dom"/>
    <property type="match status" value="1"/>
</dbReference>
<reference evidence="2 3" key="1">
    <citation type="submission" date="2008-10" db="EMBL/GenBank/DDBJ databases">
        <title>Draft genome sequence of Bacteroides dorei (DSM 17855).</title>
        <authorList>
            <person name="Sudarsanam P."/>
            <person name="Ley R."/>
            <person name="Guruge J."/>
            <person name="Turnbaugh P.J."/>
            <person name="Mahowald M."/>
            <person name="Liep D."/>
            <person name="Gordon J."/>
        </authorList>
    </citation>
    <scope>NUCLEOTIDE SEQUENCE [LARGE SCALE GENOMIC DNA]</scope>
    <source>
        <strain evidence="2 3">DSM 17855</strain>
    </source>
</reference>
<protein>
    <recommendedName>
        <fullName evidence="1">DUF4842 domain-containing protein</fullName>
    </recommendedName>
</protein>
<dbReference type="InterPro" id="IPR032295">
    <property type="entry name" value="DUF4842"/>
</dbReference>
<dbReference type="InterPro" id="IPR031025">
    <property type="entry name" value="LruC_dom"/>
</dbReference>
<dbReference type="EMBL" id="ABWZ01000016">
    <property type="protein sequence ID" value="EEB26512.1"/>
    <property type="molecule type" value="Genomic_DNA"/>
</dbReference>
<accession>B6VUJ7</accession>
<sequence length="637" mass="72776">WLYLSKIITHYFMKTKFWIICLSVFFVSCLRNMHDIYTGGGEEGEEKINKDDFFDFTTVRNSQLIIDYGMKVQTAFYLYDEYPMELVENTWEFKDINPIYAASTDMNGRFFSKVSLPAYLKKVWLVTDNVLVVSPVELELLSDGLTFNYVDYKAQLSADGRSRAVMGGVSYPDGYDVLGNWNENGVPDYLLPEKLDIPGAFLERCSNLSRSIVVDNRNLLERFPELRTSGSNDMVITKSTGLVATYFNFSSTTWEDMVAYYTYKEGESVDMATIKKTILIPRSSRNAPKSLVGEQIKLKYWNKEQSKYEDEFPQGTHIGWILLGMGFGKEKGVFPRYSNPAYNDNKEQRSVLLSDPELDNCFFMAMEDNVDMRFNDVQFAIMASASSSVEPTPNIPDEVNKGEISYVVKGSLAYEDNWPDKNDYDMNDVVIYYSSTVVKDKSSNALVRTTTTFTPMNDGATYTNGFGFQLDYVGKEHIDLVQVSQEGNVIGKNFEPGIEKPVLILFSDIKPVLKKPVTVVIGFKKYDKVSDMDAYPPYNSFIFVNKRSHEVHLSGYKPTSVADESLRGTGSDLSQDSNGSPMYYIAEDNMPFAINISNSEFRWPSEKVSITTYYPEFKQWRDSFGADYKDWYLHPKE</sequence>
<dbReference type="HOGENOM" id="CLU_429343_0_0_10"/>
<gene>
    <name evidence="2" type="ORF">BACDOR_00952</name>
</gene>